<keyword evidence="1" id="KW-0853">WD repeat</keyword>
<comment type="caution">
    <text evidence="4">The sequence shown here is derived from an EMBL/GenBank/DDBJ whole genome shotgun (WGS) entry which is preliminary data.</text>
</comment>
<sequence>MRIPDATPIVVTAMLGHRSQCLSVAEGTVRLWDPSKGPSSGTMFAPQTSFGGPTAVAIADSPDGPLVVGGSAGYGLWRWNQTTGEPIGTPITDWAMRGMPSRLPMAVVAGSPGPVMVVGCDDGYLRSWNAVDGKPTGEPWPVHDQPIWSLAVVDGGGAGPVLVSGAADGLVKAWDPVTRQPVGTPLAKCGIPVAVFSVGPGLVGVASASGNIHVGDLSTGRRVTKSLSTGWQPAPGQPWFPGDVTYAGGLLAAAVVDTVHRWDPLTGEPTGDPIAVGDRVSALTTVHQENGGPMLLAATEDTRVQQFDLVTGRQVAPVVHPHAGNPNRVDVVRIGREQITLVVETRSRIASFDVRTGQLLGVLRRMGWFGVAVAGLADGSTVVVGADEDGIVRVAAPRLTVHDPTPDETPMTIWDVAAVTLPDGRIVIAGAGHDWLVYRWDAATGRSLGEPSAGHPISVKVVAAAVVDGVATLFSGCEAGQVRRWDAATGQPMGEPLASGLDHMSGLTVVRANAGQHILVGFDLDGVVHYWDAGTGELIWSGDQMTPMSHLLHTYQDRSGHTVLVYVITESSVGEGLGRWDVEARRVIPEPLPDGTCAVYNDDDHIMLARCTTDGALIIEPLDQPPSAPASSPSGGPLRCGIGGRGEPSGSPVRSLGRVR</sequence>
<dbReference type="Proteomes" id="UP001595816">
    <property type="component" value="Unassembled WGS sequence"/>
</dbReference>
<evidence type="ECO:0000313" key="4">
    <source>
        <dbReference type="EMBL" id="MFC4135752.1"/>
    </source>
</evidence>
<dbReference type="SMART" id="SM00320">
    <property type="entry name" value="WD40"/>
    <property type="match status" value="3"/>
</dbReference>
<evidence type="ECO:0000256" key="3">
    <source>
        <dbReference type="SAM" id="MobiDB-lite"/>
    </source>
</evidence>
<keyword evidence="5" id="KW-1185">Reference proteome</keyword>
<dbReference type="InterPro" id="IPR011047">
    <property type="entry name" value="Quinoprotein_ADH-like_sf"/>
</dbReference>
<dbReference type="PANTHER" id="PTHR19848:SF8">
    <property type="entry name" value="F-BOX AND WD REPEAT DOMAIN CONTAINING 7"/>
    <property type="match status" value="1"/>
</dbReference>
<evidence type="ECO:0000256" key="1">
    <source>
        <dbReference type="ARBA" id="ARBA00022574"/>
    </source>
</evidence>
<feature type="compositionally biased region" description="Low complexity" evidence="3">
    <location>
        <begin position="629"/>
        <end position="640"/>
    </location>
</feature>
<name>A0ABV8LXF7_9ACTN</name>
<dbReference type="EMBL" id="JBHSAY010000024">
    <property type="protein sequence ID" value="MFC4135752.1"/>
    <property type="molecule type" value="Genomic_DNA"/>
</dbReference>
<protein>
    <submittedName>
        <fullName evidence="4">WD40 repeat domain-containing protein</fullName>
    </submittedName>
</protein>
<dbReference type="InterPro" id="IPR015943">
    <property type="entry name" value="WD40/YVTN_repeat-like_dom_sf"/>
</dbReference>
<gene>
    <name evidence="4" type="ORF">ACFOZ4_34510</name>
</gene>
<evidence type="ECO:0000313" key="5">
    <source>
        <dbReference type="Proteomes" id="UP001595816"/>
    </source>
</evidence>
<reference evidence="5" key="1">
    <citation type="journal article" date="2019" name="Int. J. Syst. Evol. Microbiol.">
        <title>The Global Catalogue of Microorganisms (GCM) 10K type strain sequencing project: providing services to taxonomists for standard genome sequencing and annotation.</title>
        <authorList>
            <consortium name="The Broad Institute Genomics Platform"/>
            <consortium name="The Broad Institute Genome Sequencing Center for Infectious Disease"/>
            <person name="Wu L."/>
            <person name="Ma J."/>
        </authorList>
    </citation>
    <scope>NUCLEOTIDE SEQUENCE [LARGE SCALE GENOMIC DNA]</scope>
    <source>
        <strain evidence="5">CGMCC 4.7289</strain>
    </source>
</reference>
<feature type="region of interest" description="Disordered" evidence="3">
    <location>
        <begin position="621"/>
        <end position="660"/>
    </location>
</feature>
<dbReference type="Pfam" id="PF00400">
    <property type="entry name" value="WD40"/>
    <property type="match status" value="1"/>
</dbReference>
<accession>A0ABV8LXF7</accession>
<dbReference type="PANTHER" id="PTHR19848">
    <property type="entry name" value="WD40 REPEAT PROTEIN"/>
    <property type="match status" value="1"/>
</dbReference>
<keyword evidence="2" id="KW-0677">Repeat</keyword>
<organism evidence="4 5">
    <name type="scientific">Hamadaea flava</name>
    <dbReference type="NCBI Taxonomy" id="1742688"/>
    <lineage>
        <taxon>Bacteria</taxon>
        <taxon>Bacillati</taxon>
        <taxon>Actinomycetota</taxon>
        <taxon>Actinomycetes</taxon>
        <taxon>Micromonosporales</taxon>
        <taxon>Micromonosporaceae</taxon>
        <taxon>Hamadaea</taxon>
    </lineage>
</organism>
<proteinExistence type="predicted"/>
<dbReference type="InterPro" id="IPR001680">
    <property type="entry name" value="WD40_rpt"/>
</dbReference>
<dbReference type="RefSeq" id="WP_253760732.1">
    <property type="nucleotide sequence ID" value="NZ_JAMZDZ010000001.1"/>
</dbReference>
<evidence type="ECO:0000256" key="2">
    <source>
        <dbReference type="ARBA" id="ARBA00022737"/>
    </source>
</evidence>
<dbReference type="SUPFAM" id="SSF50998">
    <property type="entry name" value="Quinoprotein alcohol dehydrogenase-like"/>
    <property type="match status" value="1"/>
</dbReference>
<dbReference type="Gene3D" id="2.130.10.10">
    <property type="entry name" value="YVTN repeat-like/Quinoprotein amine dehydrogenase"/>
    <property type="match status" value="3"/>
</dbReference>